<dbReference type="AlphaFoldDB" id="A0A6S6U0B5"/>
<proteinExistence type="predicted"/>
<evidence type="ECO:0000313" key="1">
    <source>
        <dbReference type="EMBL" id="CAA6828085.1"/>
    </source>
</evidence>
<reference evidence="1" key="1">
    <citation type="submission" date="2020-01" db="EMBL/GenBank/DDBJ databases">
        <authorList>
            <person name="Meier V. D."/>
            <person name="Meier V D."/>
        </authorList>
    </citation>
    <scope>NUCLEOTIDE SEQUENCE</scope>
    <source>
        <strain evidence="1">HLG_WM_MAG_09</strain>
    </source>
</reference>
<accession>A0A6S6U0B5</accession>
<dbReference type="PROSITE" id="PS51257">
    <property type="entry name" value="PROKAR_LIPOPROTEIN"/>
    <property type="match status" value="1"/>
</dbReference>
<name>A0A6S6U0B5_9GAMM</name>
<organism evidence="1">
    <name type="scientific">uncultured Thiotrichaceae bacterium</name>
    <dbReference type="NCBI Taxonomy" id="298394"/>
    <lineage>
        <taxon>Bacteria</taxon>
        <taxon>Pseudomonadati</taxon>
        <taxon>Pseudomonadota</taxon>
        <taxon>Gammaproteobacteria</taxon>
        <taxon>Thiotrichales</taxon>
        <taxon>Thiotrichaceae</taxon>
        <taxon>environmental samples</taxon>
    </lineage>
</organism>
<gene>
    <name evidence="1" type="ORF">HELGO_WM20067</name>
</gene>
<sequence length="301" mass="33433">MNSKLLIVSLLALTASGCSTLTDERKNFFNTDKVIKKASKARALAITEGDTLYSNSLRCIDEIFDENNINVRKKLDITVAKIFDKTGSLFPNENSTALSDMTLHALTKMPLYFEVIDSPTSNINDSRINYSSPLNPFRKSLDNSSKRNNRPVSFDISTISDTPVGITHPTTSYINGAIIQYDEASELPKDFRSFGIGIDLLSASREVKVATIGINLRLVDSSTGKVAKNGSIHLTNRLIAIKESAELFKIINNSDRDFGYSVTTADPKHYAVMEMIEKGVYTIFSRLIDSPRQCHPENIHK</sequence>
<protein>
    <submittedName>
        <fullName evidence="1">Uncharacterized protein</fullName>
    </submittedName>
</protein>
<dbReference type="EMBL" id="CACVAT010000457">
    <property type="protein sequence ID" value="CAA6828085.1"/>
    <property type="molecule type" value="Genomic_DNA"/>
</dbReference>
<dbReference type="Gene3D" id="3.40.50.10610">
    <property type="entry name" value="ABC-type transport auxiliary lipoprotein component"/>
    <property type="match status" value="1"/>
</dbReference>
<dbReference type="InterPro" id="IPR005534">
    <property type="entry name" value="Curli_assmbl/transp-comp_CsgG"/>
</dbReference>
<dbReference type="GO" id="GO:0030288">
    <property type="term" value="C:outer membrane-bounded periplasmic space"/>
    <property type="evidence" value="ECO:0007669"/>
    <property type="project" value="InterPro"/>
</dbReference>
<dbReference type="Pfam" id="PF03783">
    <property type="entry name" value="CsgG"/>
    <property type="match status" value="1"/>
</dbReference>